<sequence length="750" mass="88265">MIQNLVSSSRLSRARSISDKNVLEFAIIQEIPLITYCIIQGSAQNPYTAIINLQEKYVAHYCPDFLNRSFDWCKHLGKLLLMLSDEQVKNISNQKSQLKLIKTSNLSSYLEKIKEISLVQVGDKINKIEIPFNERIKILCRYLLKKESYTTQVKTLVKSLEDDLNILSSDLILYKIDSYFELLKDSKEEEKLFIEAMFDFFYQKFHDILEIFIQNFWNLGMINKLENAYILNKIANKLNYIFHFESFKKPKNISNEEICDAKITLELLFNGNQENLTNLNKSWNISPQLLKKRYYLIYDKLEISGTSIIYIKKWISSKTNTKAYFLPAYDMADDFLIYIMKSAGERPIYFVKEGYSSYYNQRDFSFISTTLLERYPTLNYVIQHIKTSNREYIMNEEINLHRKFFNWLKGDEIIPNWIEHQRKRQPNFGLSKNSIIIQWDVNVNKLHEEFLQSFTDGARIIIDPTSPIISFIQPFDYTLCNPKLIDKPNWTKKAQPKTILTPDQVVFLIKKGVPIISNVLPWQIISDFTKYGYISSGEIDIAIKKCDSMKFIYGSYVLKSNLEKLAIMGKMGLSEKMYSDYQIKLGKSTKRLNVSTRDYCRNIYEAEKRTIEGLFKKFSSNEKDILSLILKSVLNSKNIAEFRIDLIQKIFKSLFEKNQVDQDFFKIIGREDLGPYQNASKLLFIFLKDSFLKFSKKFFSRKKITGDLIWKDKFGRIIASNIQTPQSNILSDIEREKIEEKIQEISWYFQ</sequence>
<accession>A0A5B9DF08</accession>
<gene>
    <name evidence="1" type="ORF">DSAG12_03206</name>
</gene>
<protein>
    <submittedName>
        <fullName evidence="1">Uncharacterized protein</fullName>
    </submittedName>
</protein>
<dbReference type="Proteomes" id="UP000321408">
    <property type="component" value="Chromosome"/>
</dbReference>
<dbReference type="GeneID" id="41331176"/>
<keyword evidence="2" id="KW-1185">Reference proteome</keyword>
<reference evidence="1 2" key="2">
    <citation type="journal article" date="2024" name="Int. J. Syst. Evol. Microbiol.">
        <title>Promethearchaeum syntrophicum gen. nov., sp. nov., an anaerobic, obligately syntrophic archaeon, the first isolate of the lineage 'Asgard' archaea, and proposal of the new archaeal phylum Promethearchaeota phyl. nov. and kingdom Promethearchaeati regn. nov.</title>
        <authorList>
            <person name="Imachi H."/>
            <person name="Nobu M.K."/>
            <person name="Kato S."/>
            <person name="Takaki Y."/>
            <person name="Miyazaki M."/>
            <person name="Miyata M."/>
            <person name="Ogawara M."/>
            <person name="Saito Y."/>
            <person name="Sakai S."/>
            <person name="Tahara Y.O."/>
            <person name="Takano Y."/>
            <person name="Tasumi E."/>
            <person name="Uematsu K."/>
            <person name="Yoshimura T."/>
            <person name="Itoh T."/>
            <person name="Ohkuma M."/>
            <person name="Takai K."/>
        </authorList>
    </citation>
    <scope>NUCLEOTIDE SEQUENCE [LARGE SCALE GENOMIC DNA]</scope>
    <source>
        <strain evidence="1 2">MK-D1</strain>
    </source>
</reference>
<dbReference type="EMBL" id="CP042905">
    <property type="protein sequence ID" value="QEE17373.1"/>
    <property type="molecule type" value="Genomic_DNA"/>
</dbReference>
<organism evidence="1 2">
    <name type="scientific">Promethearchaeum syntrophicum</name>
    <dbReference type="NCBI Taxonomy" id="2594042"/>
    <lineage>
        <taxon>Archaea</taxon>
        <taxon>Promethearchaeati</taxon>
        <taxon>Promethearchaeota</taxon>
        <taxon>Promethearchaeia</taxon>
        <taxon>Promethearchaeales</taxon>
        <taxon>Promethearchaeaceae</taxon>
        <taxon>Promethearchaeum</taxon>
    </lineage>
</organism>
<dbReference type="RefSeq" id="WP_147664268.1">
    <property type="nucleotide sequence ID" value="NZ_CP042905.2"/>
</dbReference>
<dbReference type="KEGG" id="psyt:DSAG12_03206"/>
<dbReference type="AlphaFoldDB" id="A0A5B9DF08"/>
<reference evidence="1 2" key="1">
    <citation type="journal article" date="2020" name="Nature">
        <title>Isolation of an archaeon at the prokaryote-eukaryote interface.</title>
        <authorList>
            <person name="Imachi H."/>
            <person name="Nobu M.K."/>
            <person name="Nakahara N."/>
            <person name="Morono Y."/>
            <person name="Ogawara M."/>
            <person name="Takaki Y."/>
            <person name="Takano Y."/>
            <person name="Uematsu K."/>
            <person name="Ikuta T."/>
            <person name="Ito M."/>
            <person name="Matsui Y."/>
            <person name="Miyazaki M."/>
            <person name="Murata K."/>
            <person name="Saito Y."/>
            <person name="Sakai S."/>
            <person name="Song C."/>
            <person name="Tasumi E."/>
            <person name="Yamanaka Y."/>
            <person name="Yamaguchi T."/>
            <person name="Kamagata Y."/>
            <person name="Tamaki H."/>
            <person name="Takai K."/>
        </authorList>
    </citation>
    <scope>NUCLEOTIDE SEQUENCE [LARGE SCALE GENOMIC DNA]</scope>
    <source>
        <strain evidence="1 2">MK-D1</strain>
    </source>
</reference>
<name>A0A5B9DF08_9ARCH</name>
<evidence type="ECO:0000313" key="1">
    <source>
        <dbReference type="EMBL" id="QEE17373.1"/>
    </source>
</evidence>
<evidence type="ECO:0000313" key="2">
    <source>
        <dbReference type="Proteomes" id="UP000321408"/>
    </source>
</evidence>
<proteinExistence type="predicted"/>